<sequence>MEIAPAPTLTGDRVTLEPLSQEHADDLRAAVTDGDLWRTWYTSVPAPAQVEDEIDRRLAEHEAGRMVPFAVRDRPTGRVVGSTTFMNIDPGNRHVEIGSTFLAKSAQRSGINTESKLLMLSHAFEAWQCIAVEFRTHWHNHQSRAAIAGLGAKQDGVLRNHSIGRDGTLRDTVVFSIIASEWPAVRLSLAERLRQHDRAEGSRRRSARHA</sequence>
<dbReference type="InterPro" id="IPR000182">
    <property type="entry name" value="GNAT_dom"/>
</dbReference>
<feature type="domain" description="N-acetyltransferase" evidence="1">
    <location>
        <begin position="14"/>
        <end position="174"/>
    </location>
</feature>
<proteinExistence type="predicted"/>
<dbReference type="GO" id="GO:0016740">
    <property type="term" value="F:transferase activity"/>
    <property type="evidence" value="ECO:0007669"/>
    <property type="project" value="UniProtKB-KW"/>
</dbReference>
<reference evidence="2 3" key="1">
    <citation type="submission" date="2024-03" db="EMBL/GenBank/DDBJ databases">
        <title>Whole genomes of four grape xylem sap localized bacterial endophytes.</title>
        <authorList>
            <person name="Kumar G."/>
            <person name="Savka M.A."/>
        </authorList>
    </citation>
    <scope>NUCLEOTIDE SEQUENCE [LARGE SCALE GENOMIC DNA]</scope>
    <source>
        <strain evidence="2 3">RIT_GXS8</strain>
    </source>
</reference>
<dbReference type="Proteomes" id="UP001370299">
    <property type="component" value="Unassembled WGS sequence"/>
</dbReference>
<comment type="caution">
    <text evidence="2">The sequence shown here is derived from an EMBL/GenBank/DDBJ whole genome shotgun (WGS) entry which is preliminary data.</text>
</comment>
<keyword evidence="2" id="KW-0808">Transferase</keyword>
<dbReference type="SUPFAM" id="SSF55729">
    <property type="entry name" value="Acyl-CoA N-acyltransferases (Nat)"/>
    <property type="match status" value="1"/>
</dbReference>
<dbReference type="PANTHER" id="PTHR43610:SF1">
    <property type="entry name" value="N-ACETYLTRANSFERASE DOMAIN-CONTAINING PROTEIN"/>
    <property type="match status" value="1"/>
</dbReference>
<dbReference type="RefSeq" id="WP_123311676.1">
    <property type="nucleotide sequence ID" value="NZ_JBBKAP010000076.1"/>
</dbReference>
<name>A0ABU8YEP1_9MICO</name>
<dbReference type="PROSITE" id="PS51186">
    <property type="entry name" value="GNAT"/>
    <property type="match status" value="1"/>
</dbReference>
<dbReference type="EMBL" id="JBBLYY010000077">
    <property type="protein sequence ID" value="MEK0173031.1"/>
    <property type="molecule type" value="Genomic_DNA"/>
</dbReference>
<gene>
    <name evidence="2" type="ORF">WMN62_16275</name>
</gene>
<evidence type="ECO:0000313" key="3">
    <source>
        <dbReference type="Proteomes" id="UP001370299"/>
    </source>
</evidence>
<dbReference type="InterPro" id="IPR016181">
    <property type="entry name" value="Acyl_CoA_acyltransferase"/>
</dbReference>
<protein>
    <submittedName>
        <fullName evidence="2">GNAT family protein</fullName>
        <ecNumber evidence="2">2.-.-.-</ecNumber>
    </submittedName>
</protein>
<keyword evidence="3" id="KW-1185">Reference proteome</keyword>
<evidence type="ECO:0000259" key="1">
    <source>
        <dbReference type="PROSITE" id="PS51186"/>
    </source>
</evidence>
<evidence type="ECO:0000313" key="2">
    <source>
        <dbReference type="EMBL" id="MEK0173031.1"/>
    </source>
</evidence>
<dbReference type="Pfam" id="PF13302">
    <property type="entry name" value="Acetyltransf_3"/>
    <property type="match status" value="1"/>
</dbReference>
<dbReference type="EC" id="2.-.-.-" evidence="2"/>
<dbReference type="Gene3D" id="3.40.630.30">
    <property type="match status" value="1"/>
</dbReference>
<organism evidence="2 3">
    <name type="scientific">Curtobacterium citreum</name>
    <dbReference type="NCBI Taxonomy" id="2036"/>
    <lineage>
        <taxon>Bacteria</taxon>
        <taxon>Bacillati</taxon>
        <taxon>Actinomycetota</taxon>
        <taxon>Actinomycetes</taxon>
        <taxon>Micrococcales</taxon>
        <taxon>Microbacteriaceae</taxon>
        <taxon>Curtobacterium</taxon>
    </lineage>
</organism>
<accession>A0ABU8YEP1</accession>
<dbReference type="PANTHER" id="PTHR43610">
    <property type="entry name" value="BLL6696 PROTEIN"/>
    <property type="match status" value="1"/>
</dbReference>